<evidence type="ECO:0000313" key="2">
    <source>
        <dbReference type="EMBL" id="MPM46918.1"/>
    </source>
</evidence>
<gene>
    <name evidence="2" type="ORF">SDC9_93625</name>
</gene>
<sequence>MKDLFKLLTEEFSFEEAVDYFKNKVPMKASEFYKIAEEYRSLAFTVSGYTKAQVLKKFQDELLKSIENGTTMDEFKGKINEFLETKGYKGLTAFQADNIFRTNIQTAYQVGHYKQMTSEAVMKYRPYWQYDAVIDRNTRPSHLAMDGKVYRADDPIWDTWYPPNGFRCRCSVNTLSERQVVERGLTIEDKPPRGEEVNGVFVNISPDPKFATNPAKAVFNPDMTDYPESLKKAFSKREENASKGF</sequence>
<dbReference type="EMBL" id="VSSQ01011475">
    <property type="protein sequence ID" value="MPM46918.1"/>
    <property type="molecule type" value="Genomic_DNA"/>
</dbReference>
<proteinExistence type="predicted"/>
<dbReference type="AlphaFoldDB" id="A0A645A2F7"/>
<organism evidence="2">
    <name type="scientific">bioreactor metagenome</name>
    <dbReference type="NCBI Taxonomy" id="1076179"/>
    <lineage>
        <taxon>unclassified sequences</taxon>
        <taxon>metagenomes</taxon>
        <taxon>ecological metagenomes</taxon>
    </lineage>
</organism>
<name>A0A645A2F7_9ZZZZ</name>
<protein>
    <recommendedName>
        <fullName evidence="1">Phage head morphogenesis domain-containing protein</fullName>
    </recommendedName>
</protein>
<dbReference type="NCBIfam" id="TIGR01641">
    <property type="entry name" value="phageSPP1_gp7"/>
    <property type="match status" value="1"/>
</dbReference>
<dbReference type="InterPro" id="IPR006528">
    <property type="entry name" value="Phage_head_morphogenesis_dom"/>
</dbReference>
<dbReference type="Pfam" id="PF04233">
    <property type="entry name" value="Phage_Mu_F"/>
    <property type="match status" value="1"/>
</dbReference>
<feature type="domain" description="Phage head morphogenesis" evidence="1">
    <location>
        <begin position="56"/>
        <end position="172"/>
    </location>
</feature>
<reference evidence="2" key="1">
    <citation type="submission" date="2019-08" db="EMBL/GenBank/DDBJ databases">
        <authorList>
            <person name="Kucharzyk K."/>
            <person name="Murdoch R.W."/>
            <person name="Higgins S."/>
            <person name="Loffler F."/>
        </authorList>
    </citation>
    <scope>NUCLEOTIDE SEQUENCE</scope>
</reference>
<accession>A0A645A2F7</accession>
<comment type="caution">
    <text evidence="2">The sequence shown here is derived from an EMBL/GenBank/DDBJ whole genome shotgun (WGS) entry which is preliminary data.</text>
</comment>
<evidence type="ECO:0000259" key="1">
    <source>
        <dbReference type="Pfam" id="PF04233"/>
    </source>
</evidence>